<evidence type="ECO:0000313" key="10">
    <source>
        <dbReference type="Proteomes" id="UP000462931"/>
    </source>
</evidence>
<keyword evidence="10" id="KW-1185">Reference proteome</keyword>
<dbReference type="GO" id="GO:0004180">
    <property type="term" value="F:carboxypeptidase activity"/>
    <property type="evidence" value="ECO:0007669"/>
    <property type="project" value="UniProtKB-KW"/>
</dbReference>
<evidence type="ECO:0000256" key="1">
    <source>
        <dbReference type="ARBA" id="ARBA00010233"/>
    </source>
</evidence>
<dbReference type="PANTHER" id="PTHR30237">
    <property type="entry name" value="MURAMOYLTETRAPEPTIDE CARBOXYPEPTIDASE"/>
    <property type="match status" value="1"/>
</dbReference>
<comment type="similarity">
    <text evidence="1">Belongs to the peptidase S66 family.</text>
</comment>
<dbReference type="RefSeq" id="WP_154288607.1">
    <property type="nucleotide sequence ID" value="NZ_WKJI01000005.1"/>
</dbReference>
<dbReference type="Pfam" id="PF17676">
    <property type="entry name" value="Peptidase_S66C"/>
    <property type="match status" value="1"/>
</dbReference>
<feature type="domain" description="LD-carboxypeptidase N-terminal" evidence="7">
    <location>
        <begin position="13"/>
        <end position="127"/>
    </location>
</feature>
<dbReference type="SUPFAM" id="SSF52317">
    <property type="entry name" value="Class I glutamine amidotransferase-like"/>
    <property type="match status" value="1"/>
</dbReference>
<dbReference type="SUPFAM" id="SSF141986">
    <property type="entry name" value="LD-carboxypeptidase A C-terminal domain-like"/>
    <property type="match status" value="1"/>
</dbReference>
<dbReference type="InterPro" id="IPR029062">
    <property type="entry name" value="Class_I_gatase-like"/>
</dbReference>
<dbReference type="Proteomes" id="UP000462931">
    <property type="component" value="Unassembled WGS sequence"/>
</dbReference>
<organism evidence="9 10">
    <name type="scientific">Pedobacter puniceum</name>
    <dbReference type="NCBI Taxonomy" id="2666136"/>
    <lineage>
        <taxon>Bacteria</taxon>
        <taxon>Pseudomonadati</taxon>
        <taxon>Bacteroidota</taxon>
        <taxon>Sphingobacteriia</taxon>
        <taxon>Sphingobacteriales</taxon>
        <taxon>Sphingobacteriaceae</taxon>
        <taxon>Pedobacter</taxon>
    </lineage>
</organism>
<proteinExistence type="inferred from homology"/>
<comment type="caution">
    <text evidence="9">The sequence shown here is derived from an EMBL/GenBank/DDBJ whole genome shotgun (WGS) entry which is preliminary data.</text>
</comment>
<dbReference type="PANTHER" id="PTHR30237:SF2">
    <property type="entry name" value="MUREIN TETRAPEPTIDE CARBOXYPEPTIDASE"/>
    <property type="match status" value="1"/>
</dbReference>
<feature type="active site" description="Charge relay system" evidence="6">
    <location>
        <position position="200"/>
    </location>
</feature>
<name>A0A7K0FSB3_9SPHI</name>
<dbReference type="InterPro" id="IPR040449">
    <property type="entry name" value="Peptidase_S66_N"/>
</dbReference>
<evidence type="ECO:0000259" key="8">
    <source>
        <dbReference type="Pfam" id="PF17676"/>
    </source>
</evidence>
<dbReference type="GO" id="GO:0008236">
    <property type="term" value="F:serine-type peptidase activity"/>
    <property type="evidence" value="ECO:0007669"/>
    <property type="project" value="UniProtKB-KW"/>
</dbReference>
<keyword evidence="2 9" id="KW-0121">Carboxypeptidase</keyword>
<dbReference type="Gene3D" id="3.40.50.10740">
    <property type="entry name" value="Class I glutamine amidotransferase-like"/>
    <property type="match status" value="1"/>
</dbReference>
<dbReference type="Pfam" id="PF02016">
    <property type="entry name" value="Peptidase_S66"/>
    <property type="match status" value="1"/>
</dbReference>
<keyword evidence="3" id="KW-0645">Protease</keyword>
<evidence type="ECO:0000256" key="4">
    <source>
        <dbReference type="ARBA" id="ARBA00022801"/>
    </source>
</evidence>
<evidence type="ECO:0000259" key="7">
    <source>
        <dbReference type="Pfam" id="PF02016"/>
    </source>
</evidence>
<dbReference type="InterPro" id="IPR040921">
    <property type="entry name" value="Peptidase_S66C"/>
</dbReference>
<dbReference type="InterPro" id="IPR003507">
    <property type="entry name" value="S66_fam"/>
</dbReference>
<keyword evidence="4" id="KW-0378">Hydrolase</keyword>
<keyword evidence="5" id="KW-0720">Serine protease</keyword>
<dbReference type="InterPro" id="IPR027478">
    <property type="entry name" value="LdcA_N"/>
</dbReference>
<dbReference type="GO" id="GO:0006508">
    <property type="term" value="P:proteolysis"/>
    <property type="evidence" value="ECO:0007669"/>
    <property type="project" value="UniProtKB-KW"/>
</dbReference>
<dbReference type="InterPro" id="IPR027461">
    <property type="entry name" value="Carboxypeptidase_A_C_sf"/>
</dbReference>
<sequence>MLQAPFLKAGDKIAITCPAKSLIKPMDDAIELLSSWGLEVVLGDTVHAQFHQFAGTDELRAQDFQRFIDDQDIKAIIAARGGYGSVRIIDQIDFSSLLTHPKWIVGFSDITVFHMHLQKLGLQSIHGQMPATIPDSTTLGLESLRKALFGDALQYHLPSHPLNIQGNCEGELIGGNLSILISLLGSVSDIDFSGKILFIEDVGEYLYAIDRMIRALDRAGKLAHLKGLIVGGFTDLKDNDIHFGFSVEEIIYDVVKKYNYPVVFNFPAGHIKDNGALKLGSKVKLEVGELGKISF</sequence>
<dbReference type="Gene3D" id="3.50.30.60">
    <property type="entry name" value="LD-carboxypeptidase A C-terminal domain-like"/>
    <property type="match status" value="1"/>
</dbReference>
<dbReference type="EMBL" id="WKJI01000005">
    <property type="protein sequence ID" value="MRX48531.1"/>
    <property type="molecule type" value="Genomic_DNA"/>
</dbReference>
<feature type="active site" description="Charge relay system" evidence="6">
    <location>
        <position position="270"/>
    </location>
</feature>
<evidence type="ECO:0000313" key="9">
    <source>
        <dbReference type="EMBL" id="MRX48531.1"/>
    </source>
</evidence>
<evidence type="ECO:0000256" key="2">
    <source>
        <dbReference type="ARBA" id="ARBA00022645"/>
    </source>
</evidence>
<reference evidence="9 10" key="1">
    <citation type="submission" date="2019-11" db="EMBL/GenBank/DDBJ databases">
        <authorList>
            <person name="Cheng Q."/>
            <person name="Yang Z."/>
        </authorList>
    </citation>
    <scope>NUCLEOTIDE SEQUENCE [LARGE SCALE GENOMIC DNA]</scope>
    <source>
        <strain evidence="9 10">HX-22-1</strain>
    </source>
</reference>
<evidence type="ECO:0000256" key="5">
    <source>
        <dbReference type="ARBA" id="ARBA00022825"/>
    </source>
</evidence>
<evidence type="ECO:0000256" key="3">
    <source>
        <dbReference type="ARBA" id="ARBA00022670"/>
    </source>
</evidence>
<feature type="domain" description="LD-carboxypeptidase C-terminal" evidence="8">
    <location>
        <begin position="169"/>
        <end position="285"/>
    </location>
</feature>
<accession>A0A7K0FSB3</accession>
<protein>
    <submittedName>
        <fullName evidence="9">LD-carboxypeptidase</fullName>
    </submittedName>
</protein>
<dbReference type="AlphaFoldDB" id="A0A7K0FSB3"/>
<dbReference type="CDD" id="cd07025">
    <property type="entry name" value="Peptidase_S66"/>
    <property type="match status" value="1"/>
</dbReference>
<evidence type="ECO:0000256" key="6">
    <source>
        <dbReference type="PIRSR" id="PIRSR028757-1"/>
    </source>
</evidence>
<gene>
    <name evidence="9" type="ORF">GJJ64_15155</name>
</gene>
<feature type="active site" description="Nucleophile" evidence="6">
    <location>
        <position position="108"/>
    </location>
</feature>
<dbReference type="PIRSF" id="PIRSF028757">
    <property type="entry name" value="LD-carboxypeptidase"/>
    <property type="match status" value="1"/>
</dbReference>